<dbReference type="InterPro" id="IPR007743">
    <property type="entry name" value="Immunity-related_GTPase-like"/>
</dbReference>
<reference evidence="6" key="1">
    <citation type="journal article" date="2019" name="bioRxiv">
        <title>The Genome of the Zebra Mussel, Dreissena polymorpha: A Resource for Invasive Species Research.</title>
        <authorList>
            <person name="McCartney M.A."/>
            <person name="Auch B."/>
            <person name="Kono T."/>
            <person name="Mallez S."/>
            <person name="Zhang Y."/>
            <person name="Obille A."/>
            <person name="Becker A."/>
            <person name="Abrahante J.E."/>
            <person name="Garbe J."/>
            <person name="Badalamenti J.P."/>
            <person name="Herman A."/>
            <person name="Mangelson H."/>
            <person name="Liachko I."/>
            <person name="Sullivan S."/>
            <person name="Sone E.D."/>
            <person name="Koren S."/>
            <person name="Silverstein K.A.T."/>
            <person name="Beckman K.B."/>
            <person name="Gohl D.M."/>
        </authorList>
    </citation>
    <scope>NUCLEOTIDE SEQUENCE</scope>
    <source>
        <strain evidence="6">Duluth1</strain>
        <tissue evidence="6">Whole animal</tissue>
    </source>
</reference>
<keyword evidence="3" id="KW-0378">Hydrolase</keyword>
<accession>A0A9D4D0A5</accession>
<dbReference type="PANTHER" id="PTHR32341">
    <property type="entry name" value="INTERFERON-INDUCIBLE GTPASE"/>
    <property type="match status" value="1"/>
</dbReference>
<keyword evidence="7" id="KW-1185">Reference proteome</keyword>
<comment type="similarity">
    <text evidence="1">Belongs to the TRAFAC class dynamin-like GTPase superfamily. IRG family.</text>
</comment>
<reference evidence="6" key="2">
    <citation type="submission" date="2020-11" db="EMBL/GenBank/DDBJ databases">
        <authorList>
            <person name="McCartney M.A."/>
            <person name="Auch B."/>
            <person name="Kono T."/>
            <person name="Mallez S."/>
            <person name="Becker A."/>
            <person name="Gohl D.M."/>
            <person name="Silverstein K.A.T."/>
            <person name="Koren S."/>
            <person name="Bechman K.B."/>
            <person name="Herman A."/>
            <person name="Abrahante J.E."/>
            <person name="Garbe J."/>
        </authorList>
    </citation>
    <scope>NUCLEOTIDE SEQUENCE</scope>
    <source>
        <strain evidence="6">Duluth1</strain>
        <tissue evidence="6">Whole animal</tissue>
    </source>
</reference>
<dbReference type="FunFam" id="3.40.50.300:FF:000541">
    <property type="entry name" value="Immunity related GTPase M"/>
    <property type="match status" value="1"/>
</dbReference>
<dbReference type="InterPro" id="IPR051515">
    <property type="entry name" value="IRG"/>
</dbReference>
<evidence type="ECO:0000256" key="4">
    <source>
        <dbReference type="ARBA" id="ARBA00023134"/>
    </source>
</evidence>
<dbReference type="PROSITE" id="PS51716">
    <property type="entry name" value="G_IRG"/>
    <property type="match status" value="1"/>
</dbReference>
<evidence type="ECO:0000256" key="2">
    <source>
        <dbReference type="ARBA" id="ARBA00022741"/>
    </source>
</evidence>
<dbReference type="InterPro" id="IPR027417">
    <property type="entry name" value="P-loop_NTPase"/>
</dbReference>
<sequence length="351" mass="39926">MASQAESIDKRCPSCTEPVQSKWKCCPVCETRLECPSRQATTHINNLYIDSNTDVHEIDHQDSTSIEFGSDEVVPVEPLLVNAGIEFGSDEVVPVEPLLVNADGGVESNQNEANTFDEVSVVQALKDMNKTLEKKGFSKAKEQMERDLESWKRYTIKIAIVGGSGSGKSSFINAILGLDPTHEDAAEVGITETTQKRQMFSHSTYPNFEFWDLPGVGTPNFKKYDYLKAIEVERYDIFIVTSERRFSENDAWLSKVIDKRFYFVRTQIDVDLMRDRLSKRDLYNPAITLDKIRSDCIKNLKNEGVLEPRVFLVNNYEPGKYDFNTIFSQLKNDAQERGPGIMLRSAFPRNY</sequence>
<name>A0A9D4D0A5_DREPO</name>
<evidence type="ECO:0000256" key="1">
    <source>
        <dbReference type="ARBA" id="ARBA00005429"/>
    </source>
</evidence>
<protein>
    <recommendedName>
        <fullName evidence="5">IRG-type G domain-containing protein</fullName>
    </recommendedName>
</protein>
<dbReference type="EMBL" id="JAIWYP010000011">
    <property type="protein sequence ID" value="KAH3735454.1"/>
    <property type="molecule type" value="Genomic_DNA"/>
</dbReference>
<dbReference type="Proteomes" id="UP000828390">
    <property type="component" value="Unassembled WGS sequence"/>
</dbReference>
<dbReference type="PANTHER" id="PTHR32341:SF10">
    <property type="entry name" value="INTERFERON-INDUCIBLE GTPASE 5"/>
    <property type="match status" value="1"/>
</dbReference>
<dbReference type="GO" id="GO:0016787">
    <property type="term" value="F:hydrolase activity"/>
    <property type="evidence" value="ECO:0007669"/>
    <property type="project" value="UniProtKB-KW"/>
</dbReference>
<dbReference type="AlphaFoldDB" id="A0A9D4D0A5"/>
<gene>
    <name evidence="6" type="ORF">DPMN_041985</name>
</gene>
<evidence type="ECO:0000259" key="5">
    <source>
        <dbReference type="PROSITE" id="PS51716"/>
    </source>
</evidence>
<keyword evidence="4" id="KW-0342">GTP-binding</keyword>
<evidence type="ECO:0000313" key="7">
    <source>
        <dbReference type="Proteomes" id="UP000828390"/>
    </source>
</evidence>
<dbReference type="GO" id="GO:0005525">
    <property type="term" value="F:GTP binding"/>
    <property type="evidence" value="ECO:0007669"/>
    <property type="project" value="UniProtKB-KW"/>
</dbReference>
<dbReference type="Pfam" id="PF05049">
    <property type="entry name" value="IIGP"/>
    <property type="match status" value="1"/>
</dbReference>
<dbReference type="InterPro" id="IPR030385">
    <property type="entry name" value="G_IRG_dom"/>
</dbReference>
<comment type="caution">
    <text evidence="6">The sequence shown here is derived from an EMBL/GenBank/DDBJ whole genome shotgun (WGS) entry which is preliminary data.</text>
</comment>
<proteinExistence type="inferred from homology"/>
<dbReference type="Gene3D" id="3.40.50.300">
    <property type="entry name" value="P-loop containing nucleotide triphosphate hydrolases"/>
    <property type="match status" value="1"/>
</dbReference>
<dbReference type="SUPFAM" id="SSF52540">
    <property type="entry name" value="P-loop containing nucleoside triphosphate hydrolases"/>
    <property type="match status" value="1"/>
</dbReference>
<keyword evidence="2" id="KW-0547">Nucleotide-binding</keyword>
<evidence type="ECO:0000313" key="6">
    <source>
        <dbReference type="EMBL" id="KAH3735454.1"/>
    </source>
</evidence>
<dbReference type="GO" id="GO:0016020">
    <property type="term" value="C:membrane"/>
    <property type="evidence" value="ECO:0007669"/>
    <property type="project" value="InterPro"/>
</dbReference>
<evidence type="ECO:0000256" key="3">
    <source>
        <dbReference type="ARBA" id="ARBA00022801"/>
    </source>
</evidence>
<organism evidence="6 7">
    <name type="scientific">Dreissena polymorpha</name>
    <name type="common">Zebra mussel</name>
    <name type="synonym">Mytilus polymorpha</name>
    <dbReference type="NCBI Taxonomy" id="45954"/>
    <lineage>
        <taxon>Eukaryota</taxon>
        <taxon>Metazoa</taxon>
        <taxon>Spiralia</taxon>
        <taxon>Lophotrochozoa</taxon>
        <taxon>Mollusca</taxon>
        <taxon>Bivalvia</taxon>
        <taxon>Autobranchia</taxon>
        <taxon>Heteroconchia</taxon>
        <taxon>Euheterodonta</taxon>
        <taxon>Imparidentia</taxon>
        <taxon>Neoheterodontei</taxon>
        <taxon>Myida</taxon>
        <taxon>Dreissenoidea</taxon>
        <taxon>Dreissenidae</taxon>
        <taxon>Dreissena</taxon>
    </lineage>
</organism>
<feature type="domain" description="IRG-type G" evidence="5">
    <location>
        <begin position="154"/>
        <end position="333"/>
    </location>
</feature>